<comment type="caution">
    <text evidence="9">The sequence shown here is derived from an EMBL/GenBank/DDBJ whole genome shotgun (WGS) entry which is preliminary data.</text>
</comment>
<feature type="compositionally biased region" description="Basic and acidic residues" evidence="7">
    <location>
        <begin position="943"/>
        <end position="963"/>
    </location>
</feature>
<feature type="region of interest" description="Disordered" evidence="7">
    <location>
        <begin position="1893"/>
        <end position="1913"/>
    </location>
</feature>
<feature type="compositionally biased region" description="Low complexity" evidence="7">
    <location>
        <begin position="2832"/>
        <end position="2848"/>
    </location>
</feature>
<feature type="region of interest" description="Disordered" evidence="7">
    <location>
        <begin position="2313"/>
        <end position="2341"/>
    </location>
</feature>
<feature type="repeat" description="HEAT" evidence="6">
    <location>
        <begin position="2124"/>
        <end position="2158"/>
    </location>
</feature>
<dbReference type="EMBL" id="JAFIQS010000003">
    <property type="protein sequence ID" value="KAG5171721.1"/>
    <property type="molecule type" value="Genomic_DNA"/>
</dbReference>
<dbReference type="GO" id="GO:0005881">
    <property type="term" value="C:cytoplasmic microtubule"/>
    <property type="evidence" value="ECO:0007669"/>
    <property type="project" value="UniProtKB-ARBA"/>
</dbReference>
<dbReference type="GO" id="GO:0099070">
    <property type="term" value="C:static microtubule bundle"/>
    <property type="evidence" value="ECO:0007669"/>
    <property type="project" value="UniProtKB-ARBA"/>
</dbReference>
<evidence type="ECO:0000259" key="8">
    <source>
        <dbReference type="SMART" id="SM01349"/>
    </source>
</evidence>
<dbReference type="InterPro" id="IPR045110">
    <property type="entry name" value="XMAP215"/>
</dbReference>
<dbReference type="SMART" id="SM01349">
    <property type="entry name" value="TOG"/>
    <property type="match status" value="5"/>
</dbReference>
<dbReference type="InterPro" id="IPR048491">
    <property type="entry name" value="XMAP215_CLASP_TOG"/>
</dbReference>
<accession>A0A8H7Y5A6</accession>
<dbReference type="InterPro" id="IPR016024">
    <property type="entry name" value="ARM-type_fold"/>
</dbReference>
<dbReference type="FunFam" id="1.25.10.10:FF:000063">
    <property type="entry name" value="Putative cytoskeleton-associated protein 5"/>
    <property type="match status" value="1"/>
</dbReference>
<comment type="similarity">
    <text evidence="5">Belongs to the TOG/XMAP215 family.</text>
</comment>
<feature type="domain" description="TOG" evidence="8">
    <location>
        <begin position="711"/>
        <end position="945"/>
    </location>
</feature>
<feature type="compositionally biased region" description="Low complexity" evidence="7">
    <location>
        <begin position="1227"/>
        <end position="1243"/>
    </location>
</feature>
<dbReference type="InterPro" id="IPR011989">
    <property type="entry name" value="ARM-like"/>
</dbReference>
<feature type="region of interest" description="Disordered" evidence="7">
    <location>
        <begin position="2783"/>
        <end position="2819"/>
    </location>
</feature>
<dbReference type="GO" id="GO:1990571">
    <property type="term" value="P:meiotic centromere clustering"/>
    <property type="evidence" value="ECO:0007669"/>
    <property type="project" value="UniProtKB-ARBA"/>
</dbReference>
<feature type="domain" description="TOG" evidence="8">
    <location>
        <begin position="984"/>
        <end position="1219"/>
    </location>
</feature>
<evidence type="ECO:0000256" key="6">
    <source>
        <dbReference type="PROSITE-ProRule" id="PRU00103"/>
    </source>
</evidence>
<dbReference type="PROSITE" id="PS50077">
    <property type="entry name" value="HEAT_REPEAT"/>
    <property type="match status" value="1"/>
</dbReference>
<dbReference type="FunFam" id="1.25.10.10:FF:000019">
    <property type="entry name" value="Cytoskeleton-associated protein 5"/>
    <property type="match status" value="1"/>
</dbReference>
<gene>
    <name evidence="9" type="ORF">JR316_003809</name>
</gene>
<feature type="compositionally biased region" description="Pro residues" evidence="7">
    <location>
        <begin position="9"/>
        <end position="22"/>
    </location>
</feature>
<dbReference type="GO" id="GO:0051315">
    <property type="term" value="P:attachment of mitotic spindle microtubules to kinetochore"/>
    <property type="evidence" value="ECO:0007669"/>
    <property type="project" value="UniProtKB-ARBA"/>
</dbReference>
<dbReference type="InterPro" id="IPR026000">
    <property type="entry name" value="Apc5_dom"/>
</dbReference>
<feature type="region of interest" description="Disordered" evidence="7">
    <location>
        <begin position="1535"/>
        <end position="1569"/>
    </location>
</feature>
<dbReference type="SUPFAM" id="SSF48371">
    <property type="entry name" value="ARM repeat"/>
    <property type="match status" value="3"/>
</dbReference>
<evidence type="ECO:0000256" key="3">
    <source>
        <dbReference type="ARBA" id="ARBA00022737"/>
    </source>
</evidence>
<dbReference type="GO" id="GO:0000022">
    <property type="term" value="P:mitotic spindle elongation"/>
    <property type="evidence" value="ECO:0007669"/>
    <property type="project" value="UniProtKB-ARBA"/>
</dbReference>
<feature type="compositionally biased region" description="Low complexity" evidence="7">
    <location>
        <begin position="1280"/>
        <end position="1298"/>
    </location>
</feature>
<feature type="compositionally biased region" description="Low complexity" evidence="7">
    <location>
        <begin position="2208"/>
        <end position="2225"/>
    </location>
</feature>
<evidence type="ECO:0000256" key="4">
    <source>
        <dbReference type="ARBA" id="ARBA00023212"/>
    </source>
</evidence>
<evidence type="ECO:0000256" key="1">
    <source>
        <dbReference type="ARBA" id="ARBA00004245"/>
    </source>
</evidence>
<name>A0A8H7Y5A6_PSICU</name>
<feature type="domain" description="TOG" evidence="8">
    <location>
        <begin position="1942"/>
        <end position="2186"/>
    </location>
</feature>
<evidence type="ECO:0000256" key="7">
    <source>
        <dbReference type="SAM" id="MobiDB-lite"/>
    </source>
</evidence>
<dbReference type="GO" id="GO:0044732">
    <property type="term" value="C:mitotic spindle pole body"/>
    <property type="evidence" value="ECO:0007669"/>
    <property type="project" value="UniProtKB-ARBA"/>
</dbReference>
<dbReference type="Pfam" id="PF21041">
    <property type="entry name" value="XMAP215_CLASP_TOG"/>
    <property type="match status" value="4"/>
</dbReference>
<feature type="compositionally biased region" description="Acidic residues" evidence="7">
    <location>
        <begin position="964"/>
        <end position="978"/>
    </location>
</feature>
<dbReference type="GO" id="GO:0051010">
    <property type="term" value="F:microtubule plus-end binding"/>
    <property type="evidence" value="ECO:0007669"/>
    <property type="project" value="InterPro"/>
</dbReference>
<dbReference type="GO" id="GO:0061863">
    <property type="term" value="F:microtubule plus end polymerase"/>
    <property type="evidence" value="ECO:0007669"/>
    <property type="project" value="InterPro"/>
</dbReference>
<organism evidence="9">
    <name type="scientific">Psilocybe cubensis</name>
    <name type="common">Psychedelic mushroom</name>
    <name type="synonym">Stropharia cubensis</name>
    <dbReference type="NCBI Taxonomy" id="181762"/>
    <lineage>
        <taxon>Eukaryota</taxon>
        <taxon>Fungi</taxon>
        <taxon>Dikarya</taxon>
        <taxon>Basidiomycota</taxon>
        <taxon>Agaricomycotina</taxon>
        <taxon>Agaricomycetes</taxon>
        <taxon>Agaricomycetidae</taxon>
        <taxon>Agaricales</taxon>
        <taxon>Agaricineae</taxon>
        <taxon>Strophariaceae</taxon>
        <taxon>Psilocybe</taxon>
    </lineage>
</organism>
<dbReference type="GO" id="GO:0030951">
    <property type="term" value="P:establishment or maintenance of microtubule cytoskeleton polarity"/>
    <property type="evidence" value="ECO:0007669"/>
    <property type="project" value="InterPro"/>
</dbReference>
<dbReference type="GO" id="GO:0046785">
    <property type="term" value="P:microtubule polymerization"/>
    <property type="evidence" value="ECO:0007669"/>
    <property type="project" value="InterPro"/>
</dbReference>
<feature type="region of interest" description="Disordered" evidence="7">
    <location>
        <begin position="1807"/>
        <end position="1875"/>
    </location>
</feature>
<dbReference type="FunFam" id="1.25.10.10:FF:000068">
    <property type="entry name" value="cytoskeleton-associated protein 5 isoform X1"/>
    <property type="match status" value="1"/>
</dbReference>
<feature type="region of interest" description="Disordered" evidence="7">
    <location>
        <begin position="2832"/>
        <end position="2854"/>
    </location>
</feature>
<protein>
    <recommendedName>
        <fullName evidence="8">TOG domain-containing protein</fullName>
    </recommendedName>
</protein>
<feature type="region of interest" description="Disordered" evidence="7">
    <location>
        <begin position="2208"/>
        <end position="2300"/>
    </location>
</feature>
<dbReference type="Gene3D" id="1.25.10.10">
    <property type="entry name" value="Leucine-rich Repeat Variant"/>
    <property type="match status" value="5"/>
</dbReference>
<feature type="region of interest" description="Disordered" evidence="7">
    <location>
        <begin position="1219"/>
        <end position="1301"/>
    </location>
</feature>
<feature type="compositionally biased region" description="Pro residues" evidence="7">
    <location>
        <begin position="1259"/>
        <end position="1279"/>
    </location>
</feature>
<feature type="region of interest" description="Disordered" evidence="7">
    <location>
        <begin position="2631"/>
        <end position="2697"/>
    </location>
</feature>
<dbReference type="GO" id="GO:1990498">
    <property type="term" value="C:mitotic spindle microtubule"/>
    <property type="evidence" value="ECO:0007669"/>
    <property type="project" value="UniProtKB-ARBA"/>
</dbReference>
<keyword evidence="4" id="KW-0206">Cytoskeleton</keyword>
<feature type="compositionally biased region" description="Pro residues" evidence="7">
    <location>
        <begin position="1832"/>
        <end position="1847"/>
    </location>
</feature>
<dbReference type="PANTHER" id="PTHR12609">
    <property type="entry name" value="MICROTUBULE ASSOCIATED PROTEIN XMAP215"/>
    <property type="match status" value="1"/>
</dbReference>
<reference evidence="9" key="1">
    <citation type="submission" date="2021-02" db="EMBL/GenBank/DDBJ databases">
        <title>Psilocybe cubensis genome.</title>
        <authorList>
            <person name="Mckernan K.J."/>
            <person name="Crawford S."/>
            <person name="Trippe A."/>
            <person name="Kane L.T."/>
            <person name="Mclaughlin S."/>
        </authorList>
    </citation>
    <scope>NUCLEOTIDE SEQUENCE [LARGE SCALE GENOMIC DNA]</scope>
    <source>
        <strain evidence="9">MGC-MH-2018</strain>
    </source>
</reference>
<evidence type="ECO:0000256" key="5">
    <source>
        <dbReference type="ARBA" id="ARBA00025722"/>
    </source>
</evidence>
<comment type="subcellular location">
    <subcellularLocation>
        <location evidence="1">Cytoplasm</location>
        <location evidence="1">Cytoskeleton</location>
    </subcellularLocation>
</comment>
<keyword evidence="3" id="KW-0677">Repeat</keyword>
<dbReference type="Pfam" id="PF12862">
    <property type="entry name" value="ANAPC5"/>
    <property type="match status" value="1"/>
</dbReference>
<dbReference type="InterPro" id="IPR021133">
    <property type="entry name" value="HEAT_type_2"/>
</dbReference>
<dbReference type="Pfam" id="PF21040">
    <property type="entry name" value="CEP104-like_TOG"/>
    <property type="match status" value="1"/>
</dbReference>
<feature type="region of interest" description="Disordered" evidence="7">
    <location>
        <begin position="943"/>
        <end position="982"/>
    </location>
</feature>
<feature type="domain" description="TOG" evidence="8">
    <location>
        <begin position="1574"/>
        <end position="1809"/>
    </location>
</feature>
<evidence type="ECO:0000256" key="2">
    <source>
        <dbReference type="ARBA" id="ARBA00022490"/>
    </source>
</evidence>
<feature type="domain" description="TOG" evidence="8">
    <location>
        <begin position="1311"/>
        <end position="1544"/>
    </location>
</feature>
<feature type="compositionally biased region" description="Low complexity" evidence="7">
    <location>
        <begin position="2252"/>
        <end position="2262"/>
    </location>
</feature>
<keyword evidence="2" id="KW-0963">Cytoplasm</keyword>
<dbReference type="InterPro" id="IPR034085">
    <property type="entry name" value="TOG"/>
</dbReference>
<feature type="region of interest" description="Disordered" evidence="7">
    <location>
        <begin position="1"/>
        <end position="22"/>
    </location>
</feature>
<feature type="compositionally biased region" description="Low complexity" evidence="7">
    <location>
        <begin position="1820"/>
        <end position="1831"/>
    </location>
</feature>
<proteinExistence type="inferred from homology"/>
<evidence type="ECO:0000313" key="9">
    <source>
        <dbReference type="EMBL" id="KAG5171721.1"/>
    </source>
</evidence>
<sequence length="2854" mass="311586">MASTDSAQPPGPPLEVEAPPPADHVIRPHHIGLLTVLMVAFRNSSIKDFPSPFALHLLRVLLNEISEVAQHKSHAELMSIISTGSEGHPAVFYDFQMAIATINRDLNTVDKMGNFLANLRCLFKNQKNKEKLEKDAPIFQPRSLFGFFCRRCFVSFRKLSFIALDRLCRDYQAWCAGDATAGYENFEKSNLDSDMLIFKTVADRKNWATPDLYDVWEKNFVIGDESLAIENLRRFFEQHFHESHDSGFRPHALLNLVRLHYMNGEFLAARQLLGEAIDTARLSNDRVTLHHCTSILHRLPPLDEAQKPILQEVQPDLHPFEILFDVSKLLNPESEQPLSASFIKIFQAIGLYDHWLDVQCAVPVEEQQWAQHAVQSIVWREAGCSKLADIEQNVVLAFTEPGGQNSNRMAVSLNKSYQIARQGNYTAALASLIDPNVWRGLYIQDYAIWAHAIWDILALRATRRGQLRLYRELLIPRRPNGPFNPKEYSYNVESDKLTIIRESLYQILQLKQQDQAVMGIDHLLRALWYSEFLCRFSLYRTAIIILADIGLEFGLTQKSRRIIEEIMPQVINGDDIEQRAVACFTLARCIIVAEGSTSEALQQALPYLSQAEYDFKTLEMYRPLQDVQYMLSVVYHNLDMPMQRQAAAERHFETEGLQRRLEMIVSDPEILKIFDLVEVVGSALTSSARRVSPLFTPVCIQLLVSADWIMDGPPPQEEDFTTLPISERLAHKNWKARVSAYESLIKTFGNTASDTDPAFKPYINNVDLLKKFATDANAVAQEKGVECLVALVKFAGESAAKTREGVVPALVDKCLGSTRVGTKNQAIELVMQYVEVENGGAGVVADLLVGLSAKQPKAVAGCILALKEVVRNFGVQVVPSPPILKALPKIFAHSDKTVRAEGSSLTTALYQYIGPGIEPWLAELKPVQVKELKDSFEALEKEGKGHKTLKPEKLTRAQSREVVEEGADEAQEEPEDMAPPDPRTMAEVVDITPKLPASLQTNLKSSKWKERKEALDDLSTLLSATPRIKDAPELAELSKMLAACVAKDANINCVIVAATCLTELAKGIMSPFAKYREHVVPPMLERLKERKANVTDAIGAALDAVFATTTLADLIPDLDAAFKSKNPQVKEGTLKFLGRSLASATTPIPPAQIKPLADTLAVLLEDGYEGARTEAAVCFGTLMKMVGERPLNATMESIPDLRKAKIKEAFEAATVKCKAGGAPPRAPAAAAAPVKKPPTVAKPAPVPKPVVQEEEPPPKKVAPPPKPAAKPAPPKPAAAPAPKKAAPSNATSKPAAKPGAQVAAGNLDTVKYKHTPEDAEALAAELLPGQVLTDLGDANWKTRLAALEELTPWIEAEIQTVDAEVVVRALAKKGWNEKNFQVSAKLYGILAILAQGCPSFGRSCVALSVPHLTEKLGDLKLKKPAGDTLLAFAEKTSLQFVFSQAYEPLSKQKAPKTLADSIGWMNTALIDFGIAGLSLRGLIDFLKAALQNSNAAVRTSATKTLVTVKIFAGSSIKDLIEDLNPQLLNTITSEFDKVEGQSPPEPCRTSADLANAAPEASKGSKAAASDPLDDLFPRVDLDSLFKGTTILVDANSAAWKTKKEALEALQGLLDQGSNKRLKPSMGEIGQILKARVTDTNKAVQVLALDIVSKIATGMGKPFDKHARLLVLPICTALSDQKSNIRGAAVQTLTAIATACESLEPMIPGITTGIETPNPLQKATLLQWIVDWFKENSAPSSLDLRPWAPAIVASLDDRSADVRKAAQALLPSIIQCTSFDFVLQQTNSLKPASRNSAIPLINAARPVVSTTEPTPKPAPAPKAAAVSKVSTSPDPPPASPVPDSPVAPTPTESKPSSKLGVRRKLPQGLSRPESRAEIVEPATRAIPKKLIPPTSSMKQATQAPPSTGLPFSNMNVETKKSRLGKDASRWINEGGPTRKDLADALQTQMEPHTSQEVVAKLFSHDHNAINDYIAGLTTIADFYTGAVGGDESIEKLCIANLDLPLKYISIKAHEPQPNLISKCLDVTEAILAFLRSVNYQLTDNEAMCFVPTIIFKLGDAREQVRSRTQQIIRTLPTVYAYSRVFQLLLDHGLKAKVAKTRQGTLDEMSAILKKSGMGACEPAKAFPAIASLLSDKDPQVRKSTLGTLSEAYILVGEKVWSLVGPLSAKDKTQLEERLRRVPGPSSSSKTEPAAIPVPAVSRIAAAATAAPRSASPSLASVSRLARPASPANPLRSASPALSRPDSPSRREPTSTISASSAAAAPPPSSPAKSRPRSMLPSRLGRPRPVVTQPPATMQIREEVNSIPIPSIRDEVPADHAASSPPVSRLRPQPTPVEETVRNDAPDDIVLVISTIMSSDPSRSVDALKKIQKILAEGPEKGPSLPQYRELAEHTEGLIETITLQMAHIFEHPKDLVLDENFRLAKHLIQTLNNFCDHTFLAESLTVDIVTALLEELTLRLLETDDSSVKKVKDLSRFINMIILRLFATGRRMTIFRALFALLLQIVKPFPSNGVLPDSKEAKVAELVLKCVWKLARNIPQDLAESFLDPVELFPAIEHFLQSIPPNEWRARATNKVPCGDMPLRTIKVIIQHVVAHYGDDVYELLSASFEDPSATIVYPYVYRILNSNSRTNAESQPLRRNGMAESYATPASPGSSRPMSPHETASSVHSHHRPSSHRTSPTSSANGGNGLYSPNVEEPDPDAQLLVIIGHISSETTGALHKEGITELHHFLKAYPHKKPRVDKLLENTGAAFRKYINRALASRAAEDQERNVAVADTLSKLEYNSSESKPSDNAAIGSPEVTSRTPVRTSALDGSDQQERLSRLHDIFQYRSSTISSGSSHGRSPSNGVRTSMS</sequence>